<name>A0ACC0EDN4_9BASI</name>
<reference evidence="2" key="2">
    <citation type="journal article" date="2018" name="Mol. Plant Microbe Interact.">
        <title>Genome sequence resources for the wheat stripe rust pathogen (Puccinia striiformis f. sp. tritici) and the barley stripe rust pathogen (Puccinia striiformis f. sp. hordei).</title>
        <authorList>
            <person name="Xia C."/>
            <person name="Wang M."/>
            <person name="Yin C."/>
            <person name="Cornejo O.E."/>
            <person name="Hulbert S.H."/>
            <person name="Chen X."/>
        </authorList>
    </citation>
    <scope>NUCLEOTIDE SEQUENCE [LARGE SCALE GENOMIC DNA]</scope>
    <source>
        <strain evidence="2">93-210</strain>
    </source>
</reference>
<dbReference type="Proteomes" id="UP001060170">
    <property type="component" value="Chromosome 8"/>
</dbReference>
<dbReference type="EMBL" id="CM045872">
    <property type="protein sequence ID" value="KAI7950213.1"/>
    <property type="molecule type" value="Genomic_DNA"/>
</dbReference>
<evidence type="ECO:0000313" key="2">
    <source>
        <dbReference type="Proteomes" id="UP001060170"/>
    </source>
</evidence>
<protein>
    <submittedName>
        <fullName evidence="1">Uncharacterized protein</fullName>
    </submittedName>
</protein>
<proteinExistence type="predicted"/>
<accession>A0ACC0EDN4</accession>
<reference evidence="2" key="1">
    <citation type="journal article" date="2018" name="BMC Genomics">
        <title>Genomic insights into host adaptation between the wheat stripe rust pathogen (Puccinia striiformis f. sp. tritici) and the barley stripe rust pathogen (Puccinia striiformis f. sp. hordei).</title>
        <authorList>
            <person name="Xia C."/>
            <person name="Wang M."/>
            <person name="Yin C."/>
            <person name="Cornejo O.E."/>
            <person name="Hulbert S.H."/>
            <person name="Chen X."/>
        </authorList>
    </citation>
    <scope>NUCLEOTIDE SEQUENCE [LARGE SCALE GENOMIC DNA]</scope>
    <source>
        <strain evidence="2">93-210</strain>
    </source>
</reference>
<comment type="caution">
    <text evidence="1">The sequence shown here is derived from an EMBL/GenBank/DDBJ whole genome shotgun (WGS) entry which is preliminary data.</text>
</comment>
<gene>
    <name evidence="1" type="ORF">MJO28_009034</name>
</gene>
<keyword evidence="2" id="KW-1185">Reference proteome</keyword>
<sequence length="887" mass="99921">MKVIFRLAAMTLFILTNPARCAPSSLGEGAEELSMARVGESAQLRPPPSSTPHEFTGNFVQGCPSDSQLDPADHFGSTSTDATIGAGSVRQEAAFVWDNLDSPTRHEWVERAPSVSSPAPRSDIAVKGNVRPDPANKLILAERETVSPQIASSETEGKTYASQIRGSPPAELTPAPPAMKSLSSEPPEPRRPAPTRPPPPLPASRSSAPVLEQQNQPIDQAIESGSIQKLGRDGGLPNAPQSTNPTSAEPVLEKNNAARQHTQETVKGLASKSLQSESSPGRSSSLTDSNASRATEADKPNAGSKSEYWKAREQIACMVDKPLRETPARQLSTTGKAKEASAEMAEETKQKTSPGSTPKNLAKKVSFAKSDEVREIPLEMGPFELIQGAFERLIDDSESLEANSPDQEFWKIFNEYNKNIDIVHSGIDEYVMPLLGQKSTSKSKGPRKALRKSQIPELTNIFTEHLKYLIHRRKLDIILPSIRTKYQNLELQQMKGILCTISFLREASILKTKNVKTIFGTPEALESFGWYISHFQSYSDPSPDGKTLHNYKSSGVHFKTTFEQWDFRNIYWLKPVIRQESWEKITWNFWNSKVQQYVTKRSDLNHQSEKKTLELLSQVFNKDNFDHLQDLVKAVEISSFKNIHDHIPTIHLTKESKQMVINIQYLLKNLMKSDIRIFPHFHELDPGPMIYGILEFFDSRFGKESLKKIWFTSSDKKSARAVDYLQSMGEIPEGSKLKIPEGLKPILAQDKQQFENFYLRVKFVGGAIKINDYIGLAISDLYQLHETQAVINSAELLEYYSNRIHQSSEIFIKKFRDQPQTTTLEQLSIKFQISTEFLDFLGKSHSKNKFYREELERIWNGLQIESSFKKSPNNDLPRKSSLKKHNY</sequence>
<organism evidence="1 2">
    <name type="scientific">Puccinia striiformis f. sp. tritici</name>
    <dbReference type="NCBI Taxonomy" id="168172"/>
    <lineage>
        <taxon>Eukaryota</taxon>
        <taxon>Fungi</taxon>
        <taxon>Dikarya</taxon>
        <taxon>Basidiomycota</taxon>
        <taxon>Pucciniomycotina</taxon>
        <taxon>Pucciniomycetes</taxon>
        <taxon>Pucciniales</taxon>
        <taxon>Pucciniaceae</taxon>
        <taxon>Puccinia</taxon>
    </lineage>
</organism>
<evidence type="ECO:0000313" key="1">
    <source>
        <dbReference type="EMBL" id="KAI7950213.1"/>
    </source>
</evidence>
<reference evidence="1 2" key="3">
    <citation type="journal article" date="2022" name="Microbiol. Spectr.">
        <title>Folding features and dynamics of 3D genome architecture in plant fungal pathogens.</title>
        <authorList>
            <person name="Xia C."/>
        </authorList>
    </citation>
    <scope>NUCLEOTIDE SEQUENCE [LARGE SCALE GENOMIC DNA]</scope>
    <source>
        <strain evidence="1 2">93-210</strain>
    </source>
</reference>